<dbReference type="PANTHER" id="PTHR47642:SF5">
    <property type="entry name" value="ATP-DEPENDENT DNA HELICASE"/>
    <property type="match status" value="1"/>
</dbReference>
<keyword evidence="1" id="KW-0233">DNA recombination</keyword>
<dbReference type="InterPro" id="IPR010285">
    <property type="entry name" value="DNA_helicase_pif1-like_DEAD"/>
</dbReference>
<comment type="similarity">
    <text evidence="1">Belongs to the helicase family.</text>
</comment>
<dbReference type="OrthoDB" id="6141723at2759"/>
<accession>B7Q847</accession>
<keyword evidence="1" id="KW-0547">Nucleotide-binding</keyword>
<dbReference type="EMBL" id="DS880386">
    <property type="protein sequence ID" value="EEC15019.1"/>
    <property type="molecule type" value="Genomic_DNA"/>
</dbReference>
<dbReference type="Pfam" id="PF05970">
    <property type="entry name" value="PIF1"/>
    <property type="match status" value="1"/>
</dbReference>
<keyword evidence="1" id="KW-0234">DNA repair</keyword>
<dbReference type="GO" id="GO:0016787">
    <property type="term" value="F:hydrolase activity"/>
    <property type="evidence" value="ECO:0007669"/>
    <property type="project" value="UniProtKB-KW"/>
</dbReference>
<name>B7Q847_IXOSC</name>
<dbReference type="Proteomes" id="UP000001555">
    <property type="component" value="Unassembled WGS sequence"/>
</dbReference>
<evidence type="ECO:0000313" key="3">
    <source>
        <dbReference type="EMBL" id="EEC15019.1"/>
    </source>
</evidence>
<dbReference type="SUPFAM" id="SSF52540">
    <property type="entry name" value="P-loop containing nucleoside triphosphate hydrolases"/>
    <property type="match status" value="1"/>
</dbReference>
<sequence length="269" mass="30669">MYEENLPAILERQVEYNSGMDSEAMMELARIIISKEKDSREDRRRQSRIPTVVHVDEDMDIVGDPEYVAAMRKEGTPCAAVRKRDDIFDTDEFYVFMRRTNAEQHKLLREAIHRSTTPGSKQLWVFLTDPAGCGKTYVLRLIMDMYNRYYNDSADACRSYNAYVVCASTGKAAVALGGTTVHAAFKLMRHNDGGLRYSDLNTLRAAFTNVRRAVRIMPDWVSIELYTATVMLDRKTGLACRRKQFPVVQVSAVTVRKSRGVTHSSVVYE</sequence>
<keyword evidence="5" id="KW-1185">Reference proteome</keyword>
<keyword evidence="1" id="KW-0067">ATP-binding</keyword>
<dbReference type="EMBL" id="ABJB010370409">
    <property type="status" value="NOT_ANNOTATED_CDS"/>
    <property type="molecule type" value="Genomic_DNA"/>
</dbReference>
<dbReference type="VEuPathDB" id="VectorBase:ISCP_004133"/>
<evidence type="ECO:0000313" key="5">
    <source>
        <dbReference type="Proteomes" id="UP000001555"/>
    </source>
</evidence>
<dbReference type="AlphaFoldDB" id="B7Q847"/>
<gene>
    <name evidence="3" type="ORF">IscW_ISCW011380</name>
</gene>
<proteinExistence type="inferred from homology"/>
<dbReference type="GO" id="GO:0006281">
    <property type="term" value="P:DNA repair"/>
    <property type="evidence" value="ECO:0007669"/>
    <property type="project" value="UniProtKB-KW"/>
</dbReference>
<dbReference type="Gene3D" id="3.40.50.300">
    <property type="entry name" value="P-loop containing nucleotide triphosphate hydrolases"/>
    <property type="match status" value="1"/>
</dbReference>
<comment type="catalytic activity">
    <reaction evidence="1">
        <text>ATP + H2O = ADP + phosphate + H(+)</text>
        <dbReference type="Rhea" id="RHEA:13065"/>
        <dbReference type="ChEBI" id="CHEBI:15377"/>
        <dbReference type="ChEBI" id="CHEBI:15378"/>
        <dbReference type="ChEBI" id="CHEBI:30616"/>
        <dbReference type="ChEBI" id="CHEBI:43474"/>
        <dbReference type="ChEBI" id="CHEBI:456216"/>
        <dbReference type="EC" id="5.6.2.3"/>
    </reaction>
</comment>
<keyword evidence="1" id="KW-0378">Hydrolase</keyword>
<dbReference type="InterPro" id="IPR051055">
    <property type="entry name" value="PIF1_helicase"/>
</dbReference>
<dbReference type="GO" id="GO:0006310">
    <property type="term" value="P:DNA recombination"/>
    <property type="evidence" value="ECO:0007669"/>
    <property type="project" value="UniProtKB-KW"/>
</dbReference>
<dbReference type="VEuPathDB" id="VectorBase:ISCW011380"/>
<dbReference type="InParanoid" id="B7Q847"/>
<feature type="domain" description="DNA helicase Pif1-like DEAD-box helicase" evidence="2">
    <location>
        <begin position="101"/>
        <end position="190"/>
    </location>
</feature>
<organism>
    <name type="scientific">Ixodes scapularis</name>
    <name type="common">Black-legged tick</name>
    <name type="synonym">Deer tick</name>
    <dbReference type="NCBI Taxonomy" id="6945"/>
    <lineage>
        <taxon>Eukaryota</taxon>
        <taxon>Metazoa</taxon>
        <taxon>Ecdysozoa</taxon>
        <taxon>Arthropoda</taxon>
        <taxon>Chelicerata</taxon>
        <taxon>Arachnida</taxon>
        <taxon>Acari</taxon>
        <taxon>Parasitiformes</taxon>
        <taxon>Ixodida</taxon>
        <taxon>Ixodoidea</taxon>
        <taxon>Ixodidae</taxon>
        <taxon>Ixodinae</taxon>
        <taxon>Ixodes</taxon>
    </lineage>
</organism>
<evidence type="ECO:0000313" key="4">
    <source>
        <dbReference type="EnsemblMetazoa" id="ISCW011380-PA"/>
    </source>
</evidence>
<comment type="cofactor">
    <cofactor evidence="1">
        <name>Mg(2+)</name>
        <dbReference type="ChEBI" id="CHEBI:18420"/>
    </cofactor>
</comment>
<dbReference type="InterPro" id="IPR027417">
    <property type="entry name" value="P-loop_NTPase"/>
</dbReference>
<dbReference type="PaxDb" id="6945-B7Q847"/>
<keyword evidence="1" id="KW-0227">DNA damage</keyword>
<keyword evidence="1" id="KW-0347">Helicase</keyword>
<protein>
    <recommendedName>
        <fullName evidence="1">ATP-dependent DNA helicase</fullName>
        <ecNumber evidence="1">5.6.2.3</ecNumber>
    </recommendedName>
</protein>
<dbReference type="HOGENOM" id="CLU_1035419_0_0_1"/>
<reference evidence="3 5" key="1">
    <citation type="submission" date="2008-03" db="EMBL/GenBank/DDBJ databases">
        <title>Annotation of Ixodes scapularis.</title>
        <authorList>
            <consortium name="Ixodes scapularis Genome Project Consortium"/>
            <person name="Caler E."/>
            <person name="Hannick L.I."/>
            <person name="Bidwell S."/>
            <person name="Joardar V."/>
            <person name="Thiagarajan M."/>
            <person name="Amedeo P."/>
            <person name="Galinsky K.J."/>
            <person name="Schobel S."/>
            <person name="Inman J."/>
            <person name="Hostetler J."/>
            <person name="Miller J."/>
            <person name="Hammond M."/>
            <person name="Megy K."/>
            <person name="Lawson D."/>
            <person name="Kodira C."/>
            <person name="Sutton G."/>
            <person name="Meyer J."/>
            <person name="Hill C.A."/>
            <person name="Birren B."/>
            <person name="Nene V."/>
            <person name="Collins F."/>
            <person name="Alarcon-Chaidez F."/>
            <person name="Wikel S."/>
            <person name="Strausberg R."/>
        </authorList>
    </citation>
    <scope>NUCLEOTIDE SEQUENCE [LARGE SCALE GENOMIC DNA]</scope>
    <source>
        <strain evidence="5">Wikel</strain>
        <strain evidence="3">Wikel colony</strain>
    </source>
</reference>
<evidence type="ECO:0000256" key="1">
    <source>
        <dbReference type="RuleBase" id="RU363044"/>
    </source>
</evidence>
<dbReference type="EMBL" id="ABJB010834440">
    <property type="status" value="NOT_ANNOTATED_CDS"/>
    <property type="molecule type" value="Genomic_DNA"/>
</dbReference>
<reference evidence="4" key="2">
    <citation type="submission" date="2020-05" db="UniProtKB">
        <authorList>
            <consortium name="EnsemblMetazoa"/>
        </authorList>
    </citation>
    <scope>IDENTIFICATION</scope>
    <source>
        <strain evidence="4">wikel</strain>
    </source>
</reference>
<dbReference type="VEuPathDB" id="VectorBase:ISCI011380"/>
<dbReference type="GO" id="GO:0043139">
    <property type="term" value="F:5'-3' DNA helicase activity"/>
    <property type="evidence" value="ECO:0007669"/>
    <property type="project" value="UniProtKB-EC"/>
</dbReference>
<evidence type="ECO:0000259" key="2">
    <source>
        <dbReference type="Pfam" id="PF05970"/>
    </source>
</evidence>
<dbReference type="PANTHER" id="PTHR47642">
    <property type="entry name" value="ATP-DEPENDENT DNA HELICASE"/>
    <property type="match status" value="1"/>
</dbReference>
<dbReference type="EC" id="5.6.2.3" evidence="1"/>
<dbReference type="STRING" id="6945.B7Q847"/>
<dbReference type="GO" id="GO:0000723">
    <property type="term" value="P:telomere maintenance"/>
    <property type="evidence" value="ECO:0007669"/>
    <property type="project" value="InterPro"/>
</dbReference>
<dbReference type="GO" id="GO:0005524">
    <property type="term" value="F:ATP binding"/>
    <property type="evidence" value="ECO:0007669"/>
    <property type="project" value="UniProtKB-KW"/>
</dbReference>
<dbReference type="EnsemblMetazoa" id="ISCW011380-RA">
    <property type="protein sequence ID" value="ISCW011380-PA"/>
    <property type="gene ID" value="ISCW011380"/>
</dbReference>